<keyword evidence="5" id="KW-0269">Exonuclease</keyword>
<keyword evidence="3" id="KW-0479">Metal-binding</keyword>
<feature type="domain" description="3'-5' exonuclease" evidence="10">
    <location>
        <begin position="159"/>
        <end position="297"/>
    </location>
</feature>
<sequence length="354" mass="39668">MSDTETAAVTNFQRTCDEPILTKCQGVMESPRILHPISVASMPTVLLSDMPPDEEDEGPEMTEEDEAALTASMIVMGALNIITVIYVTTEAQANTELAAVVEGAVGFDTEFVKRTLYGDEKIIDDMPTMSPSAKKTARLAIQYLKSRSPLFGIDWTKTGLCLVQIAQGEVVWVLNMNRIKSYPSQLRRILESDNIAKTGAGIASDGFVIWEDLRTNTKNLVDVGLMTRLWGVNKRKDEPYSNLALETAAAEILEITIDKTYQKNVDWKVEPNKAQIIYAAIDAAAALRLHKILTVELAQDEVDFAVKIPTDWYTFNFTLGEAMRTRKSVRDVEIPWSMKDCTWFSNNKFQGRYY</sequence>
<dbReference type="GO" id="GO:0008408">
    <property type="term" value="F:3'-5' exonuclease activity"/>
    <property type="evidence" value="ECO:0007669"/>
    <property type="project" value="InterPro"/>
</dbReference>
<organism evidence="11 12">
    <name type="scientific">Mycena metata</name>
    <dbReference type="NCBI Taxonomy" id="1033252"/>
    <lineage>
        <taxon>Eukaryota</taxon>
        <taxon>Fungi</taxon>
        <taxon>Dikarya</taxon>
        <taxon>Basidiomycota</taxon>
        <taxon>Agaricomycotina</taxon>
        <taxon>Agaricomycetes</taxon>
        <taxon>Agaricomycetidae</taxon>
        <taxon>Agaricales</taxon>
        <taxon>Marasmiineae</taxon>
        <taxon>Mycenaceae</taxon>
        <taxon>Mycena</taxon>
    </lineage>
</organism>
<dbReference type="Gene3D" id="3.30.420.10">
    <property type="entry name" value="Ribonuclease H-like superfamily/Ribonuclease H"/>
    <property type="match status" value="1"/>
</dbReference>
<dbReference type="GO" id="GO:0006139">
    <property type="term" value="P:nucleobase-containing compound metabolic process"/>
    <property type="evidence" value="ECO:0007669"/>
    <property type="project" value="InterPro"/>
</dbReference>
<keyword evidence="2" id="KW-0540">Nuclease</keyword>
<dbReference type="EMBL" id="JARKIB010000020">
    <property type="protein sequence ID" value="KAJ7768502.1"/>
    <property type="molecule type" value="Genomic_DNA"/>
</dbReference>
<protein>
    <recommendedName>
        <fullName evidence="8">3'-5' exonuclease</fullName>
    </recommendedName>
    <alternativeName>
        <fullName evidence="9">Werner Syndrome-like exonuclease</fullName>
    </alternativeName>
</protein>
<name>A0AAD7JPG2_9AGAR</name>
<evidence type="ECO:0000313" key="12">
    <source>
        <dbReference type="Proteomes" id="UP001215598"/>
    </source>
</evidence>
<evidence type="ECO:0000256" key="8">
    <source>
        <dbReference type="ARBA" id="ARBA00040531"/>
    </source>
</evidence>
<evidence type="ECO:0000256" key="7">
    <source>
        <dbReference type="ARBA" id="ARBA00023242"/>
    </source>
</evidence>
<proteinExistence type="predicted"/>
<evidence type="ECO:0000256" key="9">
    <source>
        <dbReference type="ARBA" id="ARBA00042761"/>
    </source>
</evidence>
<evidence type="ECO:0000256" key="4">
    <source>
        <dbReference type="ARBA" id="ARBA00022801"/>
    </source>
</evidence>
<dbReference type="InterPro" id="IPR036397">
    <property type="entry name" value="RNaseH_sf"/>
</dbReference>
<keyword evidence="12" id="KW-1185">Reference proteome</keyword>
<dbReference type="Proteomes" id="UP001215598">
    <property type="component" value="Unassembled WGS sequence"/>
</dbReference>
<accession>A0AAD7JPG2</accession>
<gene>
    <name evidence="11" type="ORF">B0H16DRAFT_1453192</name>
</gene>
<dbReference type="GO" id="GO:0003676">
    <property type="term" value="F:nucleic acid binding"/>
    <property type="evidence" value="ECO:0007669"/>
    <property type="project" value="InterPro"/>
</dbReference>
<keyword evidence="4" id="KW-0378">Hydrolase</keyword>
<dbReference type="InterPro" id="IPR002562">
    <property type="entry name" value="3'-5'_exonuclease_dom"/>
</dbReference>
<dbReference type="SUPFAM" id="SSF53098">
    <property type="entry name" value="Ribonuclease H-like"/>
    <property type="match status" value="1"/>
</dbReference>
<dbReference type="InterPro" id="IPR012337">
    <property type="entry name" value="RNaseH-like_sf"/>
</dbReference>
<keyword evidence="7" id="KW-0539">Nucleus</keyword>
<evidence type="ECO:0000313" key="11">
    <source>
        <dbReference type="EMBL" id="KAJ7768502.1"/>
    </source>
</evidence>
<dbReference type="PANTHER" id="PTHR13620:SF109">
    <property type="entry name" value="3'-5' EXONUCLEASE"/>
    <property type="match status" value="1"/>
</dbReference>
<dbReference type="AlphaFoldDB" id="A0AAD7JPG2"/>
<dbReference type="InterPro" id="IPR051132">
    <property type="entry name" value="3-5_Exonuclease_domain"/>
</dbReference>
<dbReference type="Pfam" id="PF01612">
    <property type="entry name" value="DNA_pol_A_exo1"/>
    <property type="match status" value="1"/>
</dbReference>
<evidence type="ECO:0000256" key="1">
    <source>
        <dbReference type="ARBA" id="ARBA00004123"/>
    </source>
</evidence>
<comment type="caution">
    <text evidence="11">The sequence shown here is derived from an EMBL/GenBank/DDBJ whole genome shotgun (WGS) entry which is preliminary data.</text>
</comment>
<keyword evidence="6" id="KW-0460">Magnesium</keyword>
<evidence type="ECO:0000256" key="6">
    <source>
        <dbReference type="ARBA" id="ARBA00022842"/>
    </source>
</evidence>
<evidence type="ECO:0000259" key="10">
    <source>
        <dbReference type="Pfam" id="PF01612"/>
    </source>
</evidence>
<evidence type="ECO:0000256" key="3">
    <source>
        <dbReference type="ARBA" id="ARBA00022723"/>
    </source>
</evidence>
<reference evidence="11" key="1">
    <citation type="submission" date="2023-03" db="EMBL/GenBank/DDBJ databases">
        <title>Massive genome expansion in bonnet fungi (Mycena s.s.) driven by repeated elements and novel gene families across ecological guilds.</title>
        <authorList>
            <consortium name="Lawrence Berkeley National Laboratory"/>
            <person name="Harder C.B."/>
            <person name="Miyauchi S."/>
            <person name="Viragh M."/>
            <person name="Kuo A."/>
            <person name="Thoen E."/>
            <person name="Andreopoulos B."/>
            <person name="Lu D."/>
            <person name="Skrede I."/>
            <person name="Drula E."/>
            <person name="Henrissat B."/>
            <person name="Morin E."/>
            <person name="Kohler A."/>
            <person name="Barry K."/>
            <person name="LaButti K."/>
            <person name="Morin E."/>
            <person name="Salamov A."/>
            <person name="Lipzen A."/>
            <person name="Mereny Z."/>
            <person name="Hegedus B."/>
            <person name="Baldrian P."/>
            <person name="Stursova M."/>
            <person name="Weitz H."/>
            <person name="Taylor A."/>
            <person name="Grigoriev I.V."/>
            <person name="Nagy L.G."/>
            <person name="Martin F."/>
            <person name="Kauserud H."/>
        </authorList>
    </citation>
    <scope>NUCLEOTIDE SEQUENCE</scope>
    <source>
        <strain evidence="11">CBHHK182m</strain>
    </source>
</reference>
<dbReference type="PANTHER" id="PTHR13620">
    <property type="entry name" value="3-5 EXONUCLEASE"/>
    <property type="match status" value="1"/>
</dbReference>
<evidence type="ECO:0000256" key="5">
    <source>
        <dbReference type="ARBA" id="ARBA00022839"/>
    </source>
</evidence>
<comment type="subcellular location">
    <subcellularLocation>
        <location evidence="1">Nucleus</location>
    </subcellularLocation>
</comment>
<dbReference type="GO" id="GO:0046872">
    <property type="term" value="F:metal ion binding"/>
    <property type="evidence" value="ECO:0007669"/>
    <property type="project" value="UniProtKB-KW"/>
</dbReference>
<dbReference type="GO" id="GO:0005634">
    <property type="term" value="C:nucleus"/>
    <property type="evidence" value="ECO:0007669"/>
    <property type="project" value="UniProtKB-SubCell"/>
</dbReference>
<evidence type="ECO:0000256" key="2">
    <source>
        <dbReference type="ARBA" id="ARBA00022722"/>
    </source>
</evidence>